<evidence type="ECO:0000256" key="1">
    <source>
        <dbReference type="SAM" id="MobiDB-lite"/>
    </source>
</evidence>
<keyword evidence="3" id="KW-1185">Reference proteome</keyword>
<dbReference type="SUPFAM" id="SSF50129">
    <property type="entry name" value="GroES-like"/>
    <property type="match status" value="1"/>
</dbReference>
<accession>A0ABP3ZS96</accession>
<dbReference type="Gene3D" id="3.90.180.10">
    <property type="entry name" value="Medium-chain alcohol dehydrogenases, catalytic domain"/>
    <property type="match status" value="1"/>
</dbReference>
<proteinExistence type="predicted"/>
<dbReference type="InterPro" id="IPR011032">
    <property type="entry name" value="GroES-like_sf"/>
</dbReference>
<comment type="caution">
    <text evidence="2">The sequence shown here is derived from an EMBL/GenBank/DDBJ whole genome shotgun (WGS) entry which is preliminary data.</text>
</comment>
<dbReference type="EMBL" id="BAAAID010000013">
    <property type="protein sequence ID" value="GAA0926486.1"/>
    <property type="molecule type" value="Genomic_DNA"/>
</dbReference>
<protein>
    <recommendedName>
        <fullName evidence="4">Alcohol dehydrogenase N-terminal domain-containing protein</fullName>
    </recommendedName>
</protein>
<reference evidence="3" key="1">
    <citation type="journal article" date="2019" name="Int. J. Syst. Evol. Microbiol.">
        <title>The Global Catalogue of Microorganisms (GCM) 10K type strain sequencing project: providing services to taxonomists for standard genome sequencing and annotation.</title>
        <authorList>
            <consortium name="The Broad Institute Genomics Platform"/>
            <consortium name="The Broad Institute Genome Sequencing Center for Infectious Disease"/>
            <person name="Wu L."/>
            <person name="Ma J."/>
        </authorList>
    </citation>
    <scope>NUCLEOTIDE SEQUENCE [LARGE SCALE GENOMIC DNA]</scope>
    <source>
        <strain evidence="3">JCM 11444</strain>
    </source>
</reference>
<evidence type="ECO:0000313" key="3">
    <source>
        <dbReference type="Proteomes" id="UP001500418"/>
    </source>
</evidence>
<feature type="region of interest" description="Disordered" evidence="1">
    <location>
        <begin position="121"/>
        <end position="147"/>
    </location>
</feature>
<organism evidence="2 3">
    <name type="scientific">Streptomyces rhizosphaericus</name>
    <dbReference type="NCBI Taxonomy" id="114699"/>
    <lineage>
        <taxon>Bacteria</taxon>
        <taxon>Bacillati</taxon>
        <taxon>Actinomycetota</taxon>
        <taxon>Actinomycetes</taxon>
        <taxon>Kitasatosporales</taxon>
        <taxon>Streptomycetaceae</taxon>
        <taxon>Streptomyces</taxon>
        <taxon>Streptomyces violaceusniger group</taxon>
    </lineage>
</organism>
<feature type="compositionally biased region" description="Low complexity" evidence="1">
    <location>
        <begin position="121"/>
        <end position="133"/>
    </location>
</feature>
<name>A0ABP3ZS96_9ACTN</name>
<evidence type="ECO:0008006" key="4">
    <source>
        <dbReference type="Google" id="ProtNLM"/>
    </source>
</evidence>
<sequence length="247" mass="25395">MRALRISAAYGRPTLGDVPIAEVGKDAVLIPVKAAGLNPVDNILAAGAKSGMVPHEYVDSLDDAADAGSEVLVNGTSGRVGSSVVQQLPAATAYATRAVTTPVATKGAEGSMQVSVAQVLDSTTPPKDSPSSPWGITRGSPSEFETDVRLHKPPSKVNHECCCRSCGRLRPVHESAGSRQSRSASLDAGRWADARALPQPWLSGAVRGRGVDERAVRLVPGAAQADGDPDRQRALGIGAAQPVGVGP</sequence>
<feature type="region of interest" description="Disordered" evidence="1">
    <location>
        <begin position="221"/>
        <end position="247"/>
    </location>
</feature>
<dbReference type="Proteomes" id="UP001500418">
    <property type="component" value="Unassembled WGS sequence"/>
</dbReference>
<evidence type="ECO:0000313" key="2">
    <source>
        <dbReference type="EMBL" id="GAA0926486.1"/>
    </source>
</evidence>
<gene>
    <name evidence="2" type="ORF">GCM10009575_025890</name>
</gene>